<evidence type="ECO:0000256" key="1">
    <source>
        <dbReference type="SAM" id="MobiDB-lite"/>
    </source>
</evidence>
<name>A0A8J4GPQ1_9CHLO</name>
<feature type="region of interest" description="Disordered" evidence="1">
    <location>
        <begin position="29"/>
        <end position="58"/>
    </location>
</feature>
<dbReference type="AlphaFoldDB" id="A0A8J4GPQ1"/>
<protein>
    <submittedName>
        <fullName evidence="2">Uncharacterized protein</fullName>
    </submittedName>
</protein>
<evidence type="ECO:0000313" key="3">
    <source>
        <dbReference type="Proteomes" id="UP000722791"/>
    </source>
</evidence>
<proteinExistence type="predicted"/>
<reference evidence="2" key="1">
    <citation type="journal article" date="2021" name="Proc. Natl. Acad. Sci. U.S.A.">
        <title>Three genomes in the algal genus Volvox reveal the fate of a haploid sex-determining region after a transition to homothallism.</title>
        <authorList>
            <person name="Yamamoto K."/>
            <person name="Hamaji T."/>
            <person name="Kawai-Toyooka H."/>
            <person name="Matsuzaki R."/>
            <person name="Takahashi F."/>
            <person name="Nishimura Y."/>
            <person name="Kawachi M."/>
            <person name="Noguchi H."/>
            <person name="Minakuchi Y."/>
            <person name="Umen J.G."/>
            <person name="Toyoda A."/>
            <person name="Nozaki H."/>
        </authorList>
    </citation>
    <scope>NUCLEOTIDE SEQUENCE</scope>
    <source>
        <strain evidence="2">NIES-3785</strain>
    </source>
</reference>
<dbReference type="Proteomes" id="UP000722791">
    <property type="component" value="Unassembled WGS sequence"/>
</dbReference>
<comment type="caution">
    <text evidence="2">The sequence shown here is derived from an EMBL/GenBank/DDBJ whole genome shotgun (WGS) entry which is preliminary data.</text>
</comment>
<accession>A0A8J4GPQ1</accession>
<organism evidence="2 3">
    <name type="scientific">Volvox reticuliferus</name>
    <dbReference type="NCBI Taxonomy" id="1737510"/>
    <lineage>
        <taxon>Eukaryota</taxon>
        <taxon>Viridiplantae</taxon>
        <taxon>Chlorophyta</taxon>
        <taxon>core chlorophytes</taxon>
        <taxon>Chlorophyceae</taxon>
        <taxon>CS clade</taxon>
        <taxon>Chlamydomonadales</taxon>
        <taxon>Volvocaceae</taxon>
        <taxon>Volvox</taxon>
    </lineage>
</organism>
<evidence type="ECO:0000313" key="2">
    <source>
        <dbReference type="EMBL" id="GIM12412.1"/>
    </source>
</evidence>
<gene>
    <name evidence="2" type="ORF">Vretimale_15748</name>
</gene>
<dbReference type="EMBL" id="BNCQ01000043">
    <property type="protein sequence ID" value="GIM12412.1"/>
    <property type="molecule type" value="Genomic_DNA"/>
</dbReference>
<feature type="region of interest" description="Disordered" evidence="1">
    <location>
        <begin position="83"/>
        <end position="108"/>
    </location>
</feature>
<feature type="compositionally biased region" description="Polar residues" evidence="1">
    <location>
        <begin position="29"/>
        <end position="41"/>
    </location>
</feature>
<sequence length="108" mass="10962">MAAHIKKRAESSPAFTSADLKGFFQPQKSSRRLSGTLQSGSGIRKPVAGLRSSGQRSSTKSILAVVAVCQLSAAFSPSVEAELVRGSSSGGGGRPKADMIATVPTASG</sequence>